<keyword evidence="1" id="KW-1133">Transmembrane helix</keyword>
<gene>
    <name evidence="2" type="ordered locus">VF_0172</name>
</gene>
<keyword evidence="1" id="KW-0812">Transmembrane</keyword>
<organism evidence="2 3">
    <name type="scientific">Aliivibrio fischeri (strain ATCC 700601 / ES114)</name>
    <name type="common">Vibrio fischeri</name>
    <dbReference type="NCBI Taxonomy" id="312309"/>
    <lineage>
        <taxon>Bacteria</taxon>
        <taxon>Pseudomonadati</taxon>
        <taxon>Pseudomonadota</taxon>
        <taxon>Gammaproteobacteria</taxon>
        <taxon>Vibrionales</taxon>
        <taxon>Vibrionaceae</taxon>
        <taxon>Aliivibrio</taxon>
    </lineage>
</organism>
<protein>
    <submittedName>
        <fullName evidence="2">O-acetyltransferase</fullName>
    </submittedName>
</protein>
<evidence type="ECO:0000313" key="3">
    <source>
        <dbReference type="Proteomes" id="UP000000537"/>
    </source>
</evidence>
<name>Q5E8H9_ALIF1</name>
<dbReference type="InterPro" id="IPR011004">
    <property type="entry name" value="Trimer_LpxA-like_sf"/>
</dbReference>
<dbReference type="HOGENOM" id="CLU_051638_7_0_6"/>
<dbReference type="Gene3D" id="2.160.10.10">
    <property type="entry name" value="Hexapeptide repeat proteins"/>
    <property type="match status" value="1"/>
</dbReference>
<dbReference type="CDD" id="cd04647">
    <property type="entry name" value="LbH_MAT_like"/>
    <property type="match status" value="1"/>
</dbReference>
<dbReference type="Proteomes" id="UP000000537">
    <property type="component" value="Chromosome I"/>
</dbReference>
<accession>Q5E8H9</accession>
<feature type="transmembrane region" description="Helical" evidence="1">
    <location>
        <begin position="20"/>
        <end position="40"/>
    </location>
</feature>
<dbReference type="PATRIC" id="fig|312309.11.peg.169"/>
<dbReference type="RefSeq" id="WP_011261028.1">
    <property type="nucleotide sequence ID" value="NC_006840.2"/>
</dbReference>
<dbReference type="PANTHER" id="PTHR23416:SF78">
    <property type="entry name" value="LIPOPOLYSACCHARIDE BIOSYNTHESIS O-ACETYL TRANSFERASE WBBJ-RELATED"/>
    <property type="match status" value="1"/>
</dbReference>
<keyword evidence="1" id="KW-0472">Membrane</keyword>
<proteinExistence type="predicted"/>
<dbReference type="OrthoDB" id="9815592at2"/>
<reference evidence="2 3" key="2">
    <citation type="journal article" date="2008" name="BMC Genomics">
        <title>Comparative genomics-based investigation of resequencing targets in Vibrio fischeri: focus on point miscalls and artefactual expansions.</title>
        <authorList>
            <person name="Mandel M.J."/>
            <person name="Stabb E.V."/>
            <person name="Ruby E.G."/>
        </authorList>
    </citation>
    <scope>NUCLEOTIDE SEQUENCE [LARGE SCALE GENOMIC DNA]</scope>
    <source>
        <strain evidence="3">ATCC 700601 / ES114</strain>
    </source>
</reference>
<keyword evidence="3" id="KW-1185">Reference proteome</keyword>
<dbReference type="eggNOG" id="COG0110">
    <property type="taxonomic scope" value="Bacteria"/>
</dbReference>
<dbReference type="InterPro" id="IPR001451">
    <property type="entry name" value="Hexapep"/>
</dbReference>
<dbReference type="KEGG" id="vfi:VF_0172"/>
<dbReference type="EMBL" id="CP000020">
    <property type="protein sequence ID" value="AAW84667.1"/>
    <property type="molecule type" value="Genomic_DNA"/>
</dbReference>
<dbReference type="EnsemblBacteria" id="AAW84667">
    <property type="protein sequence ID" value="AAW84667"/>
    <property type="gene ID" value="VF_0172"/>
</dbReference>
<dbReference type="PANTHER" id="PTHR23416">
    <property type="entry name" value="SIALIC ACID SYNTHASE-RELATED"/>
    <property type="match status" value="1"/>
</dbReference>
<sequence>MKETVSKFIKFLNLPFSRKIQVLSFFYRLVFCSVIYRLLCKKFGRRSIVKKPLIITYEDISFGDDVIIWEDARIESVRSYFESSFQPHIKISNGVSFQQRCHITAAGELIIGENSIISYDVMITDIDHEYVDVLTPIGKQPLKVSPTIIGEQCFIGCGVKIQAGTQLGKHCIVGANSVVRGIFPDYSVIVGSPAKIVKTYDKKSNTWIRC</sequence>
<dbReference type="GeneID" id="54162796"/>
<dbReference type="STRING" id="312309.VF_0172"/>
<dbReference type="SUPFAM" id="SSF51161">
    <property type="entry name" value="Trimeric LpxA-like enzymes"/>
    <property type="match status" value="1"/>
</dbReference>
<evidence type="ECO:0000256" key="1">
    <source>
        <dbReference type="SAM" id="Phobius"/>
    </source>
</evidence>
<reference evidence="2 3" key="1">
    <citation type="journal article" date="2005" name="Proc. Natl. Acad. Sci. U.S.A.">
        <title>Complete genome sequence of Vibrio fischeri: a symbiotic bacterium with pathogenic congeners.</title>
        <authorList>
            <person name="Ruby E.G."/>
            <person name="Urbanowski M."/>
            <person name="Campbell J."/>
            <person name="Dunn A."/>
            <person name="Faini M."/>
            <person name="Gunsalus R."/>
            <person name="Lostroh P."/>
            <person name="Lupp C."/>
            <person name="McCann J."/>
            <person name="Millikan D."/>
            <person name="Schaefer A."/>
            <person name="Stabb E."/>
            <person name="Stevens A."/>
            <person name="Visick K."/>
            <person name="Whistler C."/>
            <person name="Greenberg E.P."/>
        </authorList>
    </citation>
    <scope>NUCLEOTIDE SEQUENCE [LARGE SCALE GENOMIC DNA]</scope>
    <source>
        <strain evidence="3">ATCC 700601 / ES114</strain>
    </source>
</reference>
<evidence type="ECO:0000313" key="2">
    <source>
        <dbReference type="EMBL" id="AAW84667.1"/>
    </source>
</evidence>
<dbReference type="InterPro" id="IPR051159">
    <property type="entry name" value="Hexapeptide_acetyltransf"/>
</dbReference>
<dbReference type="Pfam" id="PF00132">
    <property type="entry name" value="Hexapep"/>
    <property type="match status" value="1"/>
</dbReference>
<dbReference type="AlphaFoldDB" id="Q5E8H9"/>